<dbReference type="AlphaFoldDB" id="A0A814GP95"/>
<proteinExistence type="predicted"/>
<dbReference type="Proteomes" id="UP000663845">
    <property type="component" value="Unassembled WGS sequence"/>
</dbReference>
<keyword evidence="5" id="KW-1185">Reference proteome</keyword>
<gene>
    <name evidence="1" type="ORF">BJG266_LOCUS13531</name>
    <name evidence="3" type="ORF">JYZ213_LOCUS22161</name>
    <name evidence="2" type="ORF">QVE165_LOCUS14842</name>
    <name evidence="4" type="ORF">QVE165_LOCUS32920</name>
</gene>
<evidence type="ECO:0000313" key="3">
    <source>
        <dbReference type="EMBL" id="CAF1115128.1"/>
    </source>
</evidence>
<evidence type="ECO:0000313" key="2">
    <source>
        <dbReference type="EMBL" id="CAF0999375.1"/>
    </source>
</evidence>
<accession>A0A814GP95</accession>
<dbReference type="EMBL" id="CAJNOI010000055">
    <property type="protein sequence ID" value="CAF0956936.1"/>
    <property type="molecule type" value="Genomic_DNA"/>
</dbReference>
<name>A0A814GP95_9BILA</name>
<dbReference type="Proteomes" id="UP000663832">
    <property type="component" value="Unassembled WGS sequence"/>
</dbReference>
<dbReference type="EMBL" id="CAJNOM010000296">
    <property type="protein sequence ID" value="CAF1331538.1"/>
    <property type="molecule type" value="Genomic_DNA"/>
</dbReference>
<evidence type="ECO:0000313" key="5">
    <source>
        <dbReference type="Proteomes" id="UP000663832"/>
    </source>
</evidence>
<dbReference type="Proteomes" id="UP000663877">
    <property type="component" value="Unassembled WGS sequence"/>
</dbReference>
<reference evidence="2" key="1">
    <citation type="submission" date="2021-02" db="EMBL/GenBank/DDBJ databases">
        <authorList>
            <person name="Nowell W R."/>
        </authorList>
    </citation>
    <scope>NUCLEOTIDE SEQUENCE</scope>
</reference>
<dbReference type="EMBL" id="CAJNOM010000079">
    <property type="protein sequence ID" value="CAF0999375.1"/>
    <property type="molecule type" value="Genomic_DNA"/>
</dbReference>
<evidence type="ECO:0000313" key="4">
    <source>
        <dbReference type="EMBL" id="CAF1331538.1"/>
    </source>
</evidence>
<organism evidence="2 5">
    <name type="scientific">Adineta steineri</name>
    <dbReference type="NCBI Taxonomy" id="433720"/>
    <lineage>
        <taxon>Eukaryota</taxon>
        <taxon>Metazoa</taxon>
        <taxon>Spiralia</taxon>
        <taxon>Gnathifera</taxon>
        <taxon>Rotifera</taxon>
        <taxon>Eurotatoria</taxon>
        <taxon>Bdelloidea</taxon>
        <taxon>Adinetida</taxon>
        <taxon>Adinetidae</taxon>
        <taxon>Adineta</taxon>
    </lineage>
</organism>
<dbReference type="EMBL" id="CAJNOG010000249">
    <property type="protein sequence ID" value="CAF1115128.1"/>
    <property type="molecule type" value="Genomic_DNA"/>
</dbReference>
<protein>
    <submittedName>
        <fullName evidence="2">Uncharacterized protein</fullName>
    </submittedName>
</protein>
<comment type="caution">
    <text evidence="2">The sequence shown here is derived from an EMBL/GenBank/DDBJ whole genome shotgun (WGS) entry which is preliminary data.</text>
</comment>
<evidence type="ECO:0000313" key="1">
    <source>
        <dbReference type="EMBL" id="CAF0956936.1"/>
    </source>
</evidence>
<sequence length="112" mass="13108">MLKSILESQRIYLFKQRRDIIKAILILCQQAPMRLSALCRRKIRQSTKSLIDKRIALDSILPKNLQQYLIIDELKLFLSSLTSKRLLFLIQQSISYNKLSSNFISSFNELCS</sequence>